<feature type="compositionally biased region" description="Basic and acidic residues" evidence="2">
    <location>
        <begin position="138"/>
        <end position="162"/>
    </location>
</feature>
<dbReference type="InterPro" id="IPR040466">
    <property type="entry name" value="NKAP"/>
</dbReference>
<dbReference type="InterPro" id="IPR009269">
    <property type="entry name" value="NKAP_C"/>
</dbReference>
<feature type="region of interest" description="Disordered" evidence="2">
    <location>
        <begin position="9"/>
        <end position="82"/>
    </location>
</feature>
<feature type="region of interest" description="Disordered" evidence="2">
    <location>
        <begin position="109"/>
        <end position="162"/>
    </location>
</feature>
<dbReference type="AlphaFoldDB" id="A0A024WB02"/>
<evidence type="ECO:0000259" key="3">
    <source>
        <dbReference type="Pfam" id="PF06047"/>
    </source>
</evidence>
<accession>A0A024WB02</accession>
<comment type="similarity">
    <text evidence="1">Belongs to the NKAP family.</text>
</comment>
<dbReference type="GO" id="GO:0010468">
    <property type="term" value="P:regulation of gene expression"/>
    <property type="evidence" value="ECO:0007669"/>
    <property type="project" value="TreeGrafter"/>
</dbReference>
<dbReference type="Proteomes" id="UP000030708">
    <property type="component" value="Unassembled WGS sequence"/>
</dbReference>
<feature type="domain" description="NF-kappa-B-activating protein C-terminal" evidence="3">
    <location>
        <begin position="216"/>
        <end position="315"/>
    </location>
</feature>
<sequence>MFNCVYFFFSKDESKDESHRKKKKEHKSKDRRKHKKKEKKKKEKDKKNKHHSEESSSDTYNRNKTKNESDESSNEEGSSTSATSLSFLCEGYDSLDNNKYLINNHKLKEDEEEEKEVNNNKKLIKKNNNHLSDISQNSKEDSNKYKEKKKIKEKEKIKRKEKIDDEEYTENNIDDKNYTYNRDDEINDIESDNSSDNESIGPKPLDVNVKLATKQINYGVAMMPGEGQAIAQFVQKGKRIPRRGEVGLSAEAIENFESLGYVMSGSRHKRMNAIRMRKENQVYSAEEQRALAMYNYEERANRENALINDLKEILRKQNESILSNEKNE</sequence>
<dbReference type="EMBL" id="KI926357">
    <property type="protein sequence ID" value="ETW37560.1"/>
    <property type="molecule type" value="Genomic_DNA"/>
</dbReference>
<reference evidence="4 5" key="2">
    <citation type="submission" date="2013-02" db="EMBL/GenBank/DDBJ databases">
        <title>The Genome Sequence of Plasmodium falciparum Tanzania (2000708).</title>
        <authorList>
            <consortium name="The Broad Institute Genome Sequencing Platform"/>
            <consortium name="The Broad Institute Genome Sequencing Center for Infectious Disease"/>
            <person name="Neafsey D."/>
            <person name="Cheeseman I."/>
            <person name="Volkman S."/>
            <person name="Adams J."/>
            <person name="Walker B."/>
            <person name="Young S.K."/>
            <person name="Zeng Q."/>
            <person name="Gargeya S."/>
            <person name="Fitzgerald M."/>
            <person name="Haas B."/>
            <person name="Abouelleil A."/>
            <person name="Alvarado L."/>
            <person name="Arachchi H.M."/>
            <person name="Berlin A.M."/>
            <person name="Chapman S.B."/>
            <person name="Dewar J."/>
            <person name="Goldberg J."/>
            <person name="Griggs A."/>
            <person name="Gujja S."/>
            <person name="Hansen M."/>
            <person name="Howarth C."/>
            <person name="Imamovic A."/>
            <person name="Larimer J."/>
            <person name="McCowan C."/>
            <person name="Murphy C."/>
            <person name="Neiman D."/>
            <person name="Pearson M."/>
            <person name="Priest M."/>
            <person name="Roberts A."/>
            <person name="Saif S."/>
            <person name="Shea T."/>
            <person name="Sisk P."/>
            <person name="Sykes S."/>
            <person name="Wortman J."/>
            <person name="Nusbaum C."/>
            <person name="Birren B."/>
        </authorList>
    </citation>
    <scope>NUCLEOTIDE SEQUENCE [LARGE SCALE GENOMIC DNA]</scope>
    <source>
        <strain evidence="5">Tanzania (2000708)</strain>
    </source>
</reference>
<name>A0A024WB02_PLAFA</name>
<feature type="compositionally biased region" description="Basic and acidic residues" evidence="2">
    <location>
        <begin position="10"/>
        <end position="19"/>
    </location>
</feature>
<dbReference type="PANTHER" id="PTHR13087:SF0">
    <property type="entry name" value="NFKB ACTIVATING PROTEIN LIKE"/>
    <property type="match status" value="1"/>
</dbReference>
<dbReference type="Pfam" id="PF06047">
    <property type="entry name" value="Nkap_C"/>
    <property type="match status" value="1"/>
</dbReference>
<dbReference type="PANTHER" id="PTHR13087">
    <property type="entry name" value="NF-KAPPA B ACTIVATING PROTEIN"/>
    <property type="match status" value="1"/>
</dbReference>
<dbReference type="GO" id="GO:0003682">
    <property type="term" value="F:chromatin binding"/>
    <property type="evidence" value="ECO:0007669"/>
    <property type="project" value="InterPro"/>
</dbReference>
<evidence type="ECO:0000313" key="5">
    <source>
        <dbReference type="Proteomes" id="UP000030708"/>
    </source>
</evidence>
<evidence type="ECO:0000313" key="4">
    <source>
        <dbReference type="EMBL" id="ETW37560.1"/>
    </source>
</evidence>
<organism evidence="4 5">
    <name type="scientific">Plasmodium falciparum Tanzania</name>
    <name type="common">2000708</name>
    <dbReference type="NCBI Taxonomy" id="1036725"/>
    <lineage>
        <taxon>Eukaryota</taxon>
        <taxon>Sar</taxon>
        <taxon>Alveolata</taxon>
        <taxon>Apicomplexa</taxon>
        <taxon>Aconoidasida</taxon>
        <taxon>Haemosporida</taxon>
        <taxon>Plasmodiidae</taxon>
        <taxon>Plasmodium</taxon>
        <taxon>Plasmodium (Laverania)</taxon>
    </lineage>
</organism>
<feature type="compositionally biased region" description="Basic residues" evidence="2">
    <location>
        <begin position="20"/>
        <end position="50"/>
    </location>
</feature>
<dbReference type="OrthoDB" id="273141at2759"/>
<evidence type="ECO:0000256" key="1">
    <source>
        <dbReference type="ARBA" id="ARBA00009313"/>
    </source>
</evidence>
<protein>
    <recommendedName>
        <fullName evidence="3">NF-kappa-B-activating protein C-terminal domain-containing protein</fullName>
    </recommendedName>
</protein>
<gene>
    <name evidence="4" type="ORF">PFTANZ_01746</name>
</gene>
<proteinExistence type="inferred from homology"/>
<evidence type="ECO:0000256" key="2">
    <source>
        <dbReference type="SAM" id="MobiDB-lite"/>
    </source>
</evidence>
<reference evidence="4 5" key="1">
    <citation type="submission" date="2013-02" db="EMBL/GenBank/DDBJ databases">
        <title>The Genome Annotation of Plasmodium falciparum Tanzania (2000708).</title>
        <authorList>
            <consortium name="The Broad Institute Genome Sequencing Platform"/>
            <consortium name="The Broad Institute Genome Sequencing Center for Infectious Disease"/>
            <person name="Neafsey D."/>
            <person name="Hoffman S."/>
            <person name="Volkman S."/>
            <person name="Rosenthal P."/>
            <person name="Walker B."/>
            <person name="Young S.K."/>
            <person name="Zeng Q."/>
            <person name="Gargeya S."/>
            <person name="Fitzgerald M."/>
            <person name="Haas B."/>
            <person name="Abouelleil A."/>
            <person name="Allen A.W."/>
            <person name="Alvarado L."/>
            <person name="Arachchi H.M."/>
            <person name="Berlin A.M."/>
            <person name="Chapman S.B."/>
            <person name="Gainer-Dewar J."/>
            <person name="Goldberg J."/>
            <person name="Griggs A."/>
            <person name="Gujja S."/>
            <person name="Hansen M."/>
            <person name="Howarth C."/>
            <person name="Imamovic A."/>
            <person name="Ireland A."/>
            <person name="Larimer J."/>
            <person name="McCowan C."/>
            <person name="Murphy C."/>
            <person name="Pearson M."/>
            <person name="Poon T.W."/>
            <person name="Priest M."/>
            <person name="Roberts A."/>
            <person name="Saif S."/>
            <person name="Shea T."/>
            <person name="Sisk P."/>
            <person name="Sykes S."/>
            <person name="Wortman J."/>
            <person name="Nusbaum C."/>
            <person name="Birren B."/>
        </authorList>
    </citation>
    <scope>NUCLEOTIDE SEQUENCE [LARGE SCALE GENOMIC DNA]</scope>
    <source>
        <strain evidence="5">Tanzania (2000708)</strain>
    </source>
</reference>
<dbReference type="GO" id="GO:0005634">
    <property type="term" value="C:nucleus"/>
    <property type="evidence" value="ECO:0007669"/>
    <property type="project" value="TreeGrafter"/>
</dbReference>